<dbReference type="SUPFAM" id="SSF53335">
    <property type="entry name" value="S-adenosyl-L-methionine-dependent methyltransferases"/>
    <property type="match status" value="1"/>
</dbReference>
<dbReference type="Proteomes" id="UP001595976">
    <property type="component" value="Unassembled WGS sequence"/>
</dbReference>
<dbReference type="RefSeq" id="WP_260347941.1">
    <property type="nucleotide sequence ID" value="NZ_JAOAOS010000002.1"/>
</dbReference>
<dbReference type="EMBL" id="JBHSLI010000002">
    <property type="protein sequence ID" value="MFC5292670.1"/>
    <property type="molecule type" value="Genomic_DNA"/>
</dbReference>
<gene>
    <name evidence="1" type="ORF">ACFPK2_06680</name>
</gene>
<keyword evidence="2" id="KW-1185">Reference proteome</keyword>
<protein>
    <submittedName>
        <fullName evidence="1">Class I SAM-dependent methyltransferase</fullName>
    </submittedName>
</protein>
<sequence length="188" mass="20520">MTFSGRRASQHPDELAEFIALMQCEGVRSYLEIGARHGDTFHEVALNLHTPSVMAAVDLPGGNWGVRTSQSHLDRAAESCRDMGHNIALMLGDSRSKDVISMVEGYGPFDAALIDGDHLYDGVKADWLNYGPMAHIVAFHDIAGDGVLQKSSKLPVEVPRLWNEIKGGFRHVEIVAPGSTMGIGVIWR</sequence>
<dbReference type="GO" id="GO:0032259">
    <property type="term" value="P:methylation"/>
    <property type="evidence" value="ECO:0007669"/>
    <property type="project" value="UniProtKB-KW"/>
</dbReference>
<keyword evidence="1" id="KW-0489">Methyltransferase</keyword>
<keyword evidence="1" id="KW-0808">Transferase</keyword>
<comment type="caution">
    <text evidence="1">The sequence shown here is derived from an EMBL/GenBank/DDBJ whole genome shotgun (WGS) entry which is preliminary data.</text>
</comment>
<accession>A0ABW0F4B1</accession>
<evidence type="ECO:0000313" key="2">
    <source>
        <dbReference type="Proteomes" id="UP001595976"/>
    </source>
</evidence>
<dbReference type="InterPro" id="IPR029063">
    <property type="entry name" value="SAM-dependent_MTases_sf"/>
</dbReference>
<dbReference type="GO" id="GO:0008168">
    <property type="term" value="F:methyltransferase activity"/>
    <property type="evidence" value="ECO:0007669"/>
    <property type="project" value="UniProtKB-KW"/>
</dbReference>
<proteinExistence type="predicted"/>
<reference evidence="2" key="1">
    <citation type="journal article" date="2019" name="Int. J. Syst. Evol. Microbiol.">
        <title>The Global Catalogue of Microorganisms (GCM) 10K type strain sequencing project: providing services to taxonomists for standard genome sequencing and annotation.</title>
        <authorList>
            <consortium name="The Broad Institute Genomics Platform"/>
            <consortium name="The Broad Institute Genome Sequencing Center for Infectious Disease"/>
            <person name="Wu L."/>
            <person name="Ma J."/>
        </authorList>
    </citation>
    <scope>NUCLEOTIDE SEQUENCE [LARGE SCALE GENOMIC DNA]</scope>
    <source>
        <strain evidence="2">CGMCC 1.15643</strain>
    </source>
</reference>
<evidence type="ECO:0000313" key="1">
    <source>
        <dbReference type="EMBL" id="MFC5292670.1"/>
    </source>
</evidence>
<dbReference type="Gene3D" id="3.40.50.150">
    <property type="entry name" value="Vaccinia Virus protein VP39"/>
    <property type="match status" value="1"/>
</dbReference>
<name>A0ABW0F4B1_9HYPH</name>
<organism evidence="1 2">
    <name type="scientific">Bosea minatitlanensis</name>
    <dbReference type="NCBI Taxonomy" id="128782"/>
    <lineage>
        <taxon>Bacteria</taxon>
        <taxon>Pseudomonadati</taxon>
        <taxon>Pseudomonadota</taxon>
        <taxon>Alphaproteobacteria</taxon>
        <taxon>Hyphomicrobiales</taxon>
        <taxon>Boseaceae</taxon>
        <taxon>Bosea</taxon>
    </lineage>
</organism>